<feature type="region of interest" description="Disordered" evidence="1">
    <location>
        <begin position="252"/>
        <end position="280"/>
    </location>
</feature>
<keyword evidence="2" id="KW-1133">Transmembrane helix</keyword>
<feature type="compositionally biased region" description="Basic and acidic residues" evidence="1">
    <location>
        <begin position="257"/>
        <end position="274"/>
    </location>
</feature>
<accession>W7TVE1</accession>
<gene>
    <name evidence="4" type="ORF">Naga_100062g31</name>
</gene>
<evidence type="ECO:0000313" key="4">
    <source>
        <dbReference type="EMBL" id="EWM24576.1"/>
    </source>
</evidence>
<dbReference type="GO" id="GO:0005794">
    <property type="term" value="C:Golgi apparatus"/>
    <property type="evidence" value="ECO:0007669"/>
    <property type="project" value="TreeGrafter"/>
</dbReference>
<dbReference type="PANTHER" id="PTHR47032:SF1">
    <property type="entry name" value="UDP-D-XYLOSE:L-FUCOSE ALPHA-1,3-D-XYLOSYLTRANSFERASE-RELATED"/>
    <property type="match status" value="1"/>
</dbReference>
<keyword evidence="2" id="KW-0472">Membrane</keyword>
<feature type="transmembrane region" description="Helical" evidence="2">
    <location>
        <begin position="42"/>
        <end position="63"/>
    </location>
</feature>
<reference evidence="4 5" key="1">
    <citation type="journal article" date="2014" name="Mol. Plant">
        <title>Chromosome Scale Genome Assembly and Transcriptome Profiling of Nannochloropsis gaditana in Nitrogen Depletion.</title>
        <authorList>
            <person name="Corteggiani Carpinelli E."/>
            <person name="Telatin A."/>
            <person name="Vitulo N."/>
            <person name="Forcato C."/>
            <person name="D'Angelo M."/>
            <person name="Schiavon R."/>
            <person name="Vezzi A."/>
            <person name="Giacometti G.M."/>
            <person name="Morosinotto T."/>
            <person name="Valle G."/>
        </authorList>
    </citation>
    <scope>NUCLEOTIDE SEQUENCE [LARGE SCALE GENOMIC DNA]</scope>
    <source>
        <strain evidence="4 5">B-31</strain>
    </source>
</reference>
<dbReference type="Pfam" id="PF03407">
    <property type="entry name" value="Nucleotid_trans"/>
    <property type="match status" value="1"/>
</dbReference>
<dbReference type="InterPro" id="IPR052636">
    <property type="entry name" value="UDP-D-xylose:L-fucose_XylT"/>
</dbReference>
<dbReference type="PANTHER" id="PTHR47032">
    <property type="entry name" value="UDP-D-XYLOSE:L-FUCOSE ALPHA-1,3-D-XYLOSYLTRANSFERASE-RELATED"/>
    <property type="match status" value="1"/>
</dbReference>
<evidence type="ECO:0000256" key="2">
    <source>
        <dbReference type="SAM" id="Phobius"/>
    </source>
</evidence>
<sequence>MARHAKLSDDGGAGDHHFGGVPSSPVHNERHAYRTSSRRHGYFRHAMTFLGGFLLGIYGAFIFRSDLLTGPASQPRPSREMILDLEEKPHTMPPPPLPTCPPCAKCEKCQQCPKCPPPPKPCDKTVTDASTDTGAPPSGATEMTTLFQSLDEAAGLEFHGFVDGKRAFSEFLPFVPEKIQSKVSDHAMAFMTKGSGFLPLRSPSSADGTFPFEDLQACKEVDVIALARERCYVAVNTQMSQSSFHVHRYSPVAPEPVEGKEGGKKEAKEDKQAGEEVEALRPPSWRLKPRISLEGSRPPKMTHMRSQEGFLLELFSNLPDLEEKAGALFARAADSQKRLLIMALNEGDVDLLVNFVCSARQASISVENLVVISADKSVVDIAEALNLHAFSHPGFGTLPSERSGRYGDENFQVMMWLKVVSVWIAIRLGYHVLFQDADLVWLKSPWEAFADTSIDGFFMDDGARSERFSPLYANSGFYFLRSNPIVIHFMQGLLLSYDAIRQCASHQTVFIREITEHMSRSGMKVKVLPDRDFPQGQVFHHQKALMREITARNHTPYVFHMCWTKDKPDKIMYLIKSNMWYMTSPCNSSDAMLKTQKEGQISLAACCLDPWASISADSG</sequence>
<dbReference type="OrthoDB" id="540503at2759"/>
<proteinExistence type="predicted"/>
<feature type="domain" description="Nucleotide-diphospho-sugar transferase" evidence="3">
    <location>
        <begin position="366"/>
        <end position="574"/>
    </location>
</feature>
<keyword evidence="4" id="KW-0808">Transferase</keyword>
<dbReference type="Proteomes" id="UP000019335">
    <property type="component" value="Chromosome 13"/>
</dbReference>
<protein>
    <submittedName>
        <fullName evidence="4">Nucleotide-diphospho-sugar transferase</fullName>
    </submittedName>
</protein>
<keyword evidence="5" id="KW-1185">Reference proteome</keyword>
<dbReference type="GO" id="GO:0016757">
    <property type="term" value="F:glycosyltransferase activity"/>
    <property type="evidence" value="ECO:0007669"/>
    <property type="project" value="TreeGrafter"/>
</dbReference>
<dbReference type="EMBL" id="AZIL01001181">
    <property type="protein sequence ID" value="EWM24576.1"/>
    <property type="molecule type" value="Genomic_DNA"/>
</dbReference>
<evidence type="ECO:0000259" key="3">
    <source>
        <dbReference type="Pfam" id="PF03407"/>
    </source>
</evidence>
<keyword evidence="2" id="KW-0812">Transmembrane</keyword>
<organism evidence="4 5">
    <name type="scientific">Nannochloropsis gaditana</name>
    <dbReference type="NCBI Taxonomy" id="72520"/>
    <lineage>
        <taxon>Eukaryota</taxon>
        <taxon>Sar</taxon>
        <taxon>Stramenopiles</taxon>
        <taxon>Ochrophyta</taxon>
        <taxon>Eustigmatophyceae</taxon>
        <taxon>Eustigmatales</taxon>
        <taxon>Monodopsidaceae</taxon>
        <taxon>Nannochloropsis</taxon>
    </lineage>
</organism>
<name>W7TVE1_9STRA</name>
<evidence type="ECO:0000313" key="5">
    <source>
        <dbReference type="Proteomes" id="UP000019335"/>
    </source>
</evidence>
<dbReference type="AlphaFoldDB" id="W7TVE1"/>
<evidence type="ECO:0000256" key="1">
    <source>
        <dbReference type="SAM" id="MobiDB-lite"/>
    </source>
</evidence>
<feature type="compositionally biased region" description="Basic and acidic residues" evidence="1">
    <location>
        <begin position="1"/>
        <end position="18"/>
    </location>
</feature>
<dbReference type="InterPro" id="IPR005069">
    <property type="entry name" value="Nucl-diP-sugar_transferase"/>
</dbReference>
<feature type="region of interest" description="Disordered" evidence="1">
    <location>
        <begin position="1"/>
        <end position="37"/>
    </location>
</feature>
<comment type="caution">
    <text evidence="4">The sequence shown here is derived from an EMBL/GenBank/DDBJ whole genome shotgun (WGS) entry which is preliminary data.</text>
</comment>